<dbReference type="RefSeq" id="WP_223926615.1">
    <property type="nucleotide sequence ID" value="NZ_BPTU01000002.1"/>
</dbReference>
<dbReference type="EMBL" id="BPUB01000002">
    <property type="protein sequence ID" value="GJG60129.1"/>
    <property type="molecule type" value="Genomic_DNA"/>
</dbReference>
<dbReference type="Pfam" id="PF12668">
    <property type="entry name" value="DUF3791"/>
    <property type="match status" value="1"/>
</dbReference>
<sequence>MDNTDISDKVEYVIAAISEFGKRHGLSHVEAYRYLKRFQGMDMLDKFYDVMHTLSFKDVTDDLTAFCHRHGGALV</sequence>
<keyword evidence="2" id="KW-1185">Reference proteome</keyword>
<protein>
    <recommendedName>
        <fullName evidence="3">DUF3791 domain-containing protein</fullName>
    </recommendedName>
</protein>
<accession>A0A9R1CCQ2</accession>
<dbReference type="GeneID" id="72465824"/>
<comment type="caution">
    <text evidence="1">The sequence shown here is derived from an EMBL/GenBank/DDBJ whole genome shotgun (WGS) entry which is preliminary data.</text>
</comment>
<dbReference type="InterPro" id="IPR024269">
    <property type="entry name" value="DUF3791"/>
</dbReference>
<gene>
    <name evidence="1" type="ORF">PRLR5076_29800</name>
</gene>
<evidence type="ECO:0008006" key="3">
    <source>
        <dbReference type="Google" id="ProtNLM"/>
    </source>
</evidence>
<evidence type="ECO:0000313" key="1">
    <source>
        <dbReference type="EMBL" id="GJG60129.1"/>
    </source>
</evidence>
<reference evidence="1" key="1">
    <citation type="journal article" date="2022" name="Int. J. Syst. Evol. Microbiol.">
        <title>Prevotella lacticifex sp. nov., isolated from the rumen of cows.</title>
        <authorList>
            <person name="Shinkai T."/>
            <person name="Ikeyama N."/>
            <person name="Kumagai M."/>
            <person name="Ohmori H."/>
            <person name="Sakamoto M."/>
            <person name="Ohkuma M."/>
            <person name="Mitsumori M."/>
        </authorList>
    </citation>
    <scope>NUCLEOTIDE SEQUENCE</scope>
    <source>
        <strain evidence="1">R5076</strain>
    </source>
</reference>
<name>A0A9R1CCQ2_9BACT</name>
<evidence type="ECO:0000313" key="2">
    <source>
        <dbReference type="Proteomes" id="UP000825483"/>
    </source>
</evidence>
<dbReference type="Proteomes" id="UP000825483">
    <property type="component" value="Unassembled WGS sequence"/>
</dbReference>
<organism evidence="1 2">
    <name type="scientific">Prevotella lacticifex</name>
    <dbReference type="NCBI Taxonomy" id="2854755"/>
    <lineage>
        <taxon>Bacteria</taxon>
        <taxon>Pseudomonadati</taxon>
        <taxon>Bacteroidota</taxon>
        <taxon>Bacteroidia</taxon>
        <taxon>Bacteroidales</taxon>
        <taxon>Prevotellaceae</taxon>
        <taxon>Prevotella</taxon>
    </lineage>
</organism>
<dbReference type="AlphaFoldDB" id="A0A9R1CCQ2"/>
<proteinExistence type="predicted"/>